<organism evidence="2 3">
    <name type="scientific">Hypocrea jecorina (strain ATCC 56765 / BCRC 32924 / NRRL 11460 / Rut C-30)</name>
    <name type="common">Trichoderma reesei</name>
    <dbReference type="NCBI Taxonomy" id="1344414"/>
    <lineage>
        <taxon>Eukaryota</taxon>
        <taxon>Fungi</taxon>
        <taxon>Dikarya</taxon>
        <taxon>Ascomycota</taxon>
        <taxon>Pezizomycotina</taxon>
        <taxon>Sordariomycetes</taxon>
        <taxon>Hypocreomycetidae</taxon>
        <taxon>Hypocreales</taxon>
        <taxon>Hypocreaceae</taxon>
        <taxon>Trichoderma</taxon>
    </lineage>
</organism>
<feature type="region of interest" description="Disordered" evidence="1">
    <location>
        <begin position="227"/>
        <end position="289"/>
    </location>
</feature>
<dbReference type="EMBL" id="KI911169">
    <property type="protein sequence ID" value="ETR97560.1"/>
    <property type="molecule type" value="Genomic_DNA"/>
</dbReference>
<feature type="region of interest" description="Disordered" evidence="1">
    <location>
        <begin position="163"/>
        <end position="208"/>
    </location>
</feature>
<evidence type="ECO:0000313" key="3">
    <source>
        <dbReference type="Proteomes" id="UP000024376"/>
    </source>
</evidence>
<feature type="compositionally biased region" description="Low complexity" evidence="1">
    <location>
        <begin position="171"/>
        <end position="186"/>
    </location>
</feature>
<gene>
    <name evidence="2" type="ORF">M419DRAFT_12556</name>
</gene>
<dbReference type="AlphaFoldDB" id="A0A024RZG1"/>
<sequence length="311" mass="31928">MPFHSSGQHGSKDKVRMSPNVDTTGDDNQFQLVGDTNQASSRQSFGNAVPSDIEKRSSLILPAPPWRGSAVLPPSVIYDTPTATPSWDDDDDDEYSTPKPDPYSDETWSPYPLPTAAEPSATPRPSYSAIVSVRTTTWVISRSTTITSVILETYYSTLTDYGGSAEGGSGTVTVTTSVTETESESAPSGSDPCAAAASGSPSKYASECSVSGGPVTTITWTPALTAYSLPPSSEDEGRAPASTSTTSSAAPSTTTATSTSTTTATETNTQSPTATSTANESPPVVTGAAAPLHNTNTRVLAAAAALLAVLA</sequence>
<feature type="region of interest" description="Disordered" evidence="1">
    <location>
        <begin position="1"/>
        <end position="124"/>
    </location>
</feature>
<evidence type="ECO:0000256" key="1">
    <source>
        <dbReference type="SAM" id="MobiDB-lite"/>
    </source>
</evidence>
<evidence type="ECO:0000313" key="2">
    <source>
        <dbReference type="EMBL" id="ETR97560.1"/>
    </source>
</evidence>
<accession>A0A024RZG1</accession>
<protein>
    <submittedName>
        <fullName evidence="2">Uncharacterized protein</fullName>
    </submittedName>
</protein>
<dbReference type="KEGG" id="trr:M419DRAFT_12556"/>
<proteinExistence type="predicted"/>
<reference evidence="3" key="1">
    <citation type="journal article" date="2013" name="Ind. Biotechnol.">
        <title>Comparative genomics analysis of Trichoderma reesei strains.</title>
        <authorList>
            <person name="Koike H."/>
            <person name="Aerts A."/>
            <person name="LaButti K."/>
            <person name="Grigoriev I.V."/>
            <person name="Baker S.E."/>
        </authorList>
    </citation>
    <scope>NUCLEOTIDE SEQUENCE [LARGE SCALE GENOMIC DNA]</scope>
    <source>
        <strain evidence="3">ATCC 56765 / BCRC 32924 / NRRL 11460 / Rut C-30</strain>
    </source>
</reference>
<name>A0A024RZG1_HYPJR</name>
<dbReference type="Proteomes" id="UP000024376">
    <property type="component" value="Unassembled WGS sequence"/>
</dbReference>
<feature type="compositionally biased region" description="Low complexity" evidence="1">
    <location>
        <begin position="239"/>
        <end position="278"/>
    </location>
</feature>
<dbReference type="OrthoDB" id="4898996at2759"/>
<dbReference type="HOGENOM" id="CLU_894848_0_0_1"/>
<feature type="compositionally biased region" description="Polar residues" evidence="1">
    <location>
        <begin position="20"/>
        <end position="46"/>
    </location>
</feature>